<reference evidence="2" key="1">
    <citation type="submission" date="2023-03" db="EMBL/GenBank/DDBJ databases">
        <title>Massive genome expansion in bonnet fungi (Mycena s.s.) driven by repeated elements and novel gene families across ecological guilds.</title>
        <authorList>
            <consortium name="Lawrence Berkeley National Laboratory"/>
            <person name="Harder C.B."/>
            <person name="Miyauchi S."/>
            <person name="Viragh M."/>
            <person name="Kuo A."/>
            <person name="Thoen E."/>
            <person name="Andreopoulos B."/>
            <person name="Lu D."/>
            <person name="Skrede I."/>
            <person name="Drula E."/>
            <person name="Henrissat B."/>
            <person name="Morin E."/>
            <person name="Kohler A."/>
            <person name="Barry K."/>
            <person name="LaButti K."/>
            <person name="Morin E."/>
            <person name="Salamov A."/>
            <person name="Lipzen A."/>
            <person name="Mereny Z."/>
            <person name="Hegedus B."/>
            <person name="Baldrian P."/>
            <person name="Stursova M."/>
            <person name="Weitz H."/>
            <person name="Taylor A."/>
            <person name="Grigoriev I.V."/>
            <person name="Nagy L.G."/>
            <person name="Martin F."/>
            <person name="Kauserud H."/>
        </authorList>
    </citation>
    <scope>NUCLEOTIDE SEQUENCE</scope>
    <source>
        <strain evidence="2">CBHHK182m</strain>
    </source>
</reference>
<comment type="caution">
    <text evidence="2">The sequence shown here is derived from an EMBL/GenBank/DDBJ whole genome shotgun (WGS) entry which is preliminary data.</text>
</comment>
<feature type="transmembrane region" description="Helical" evidence="1">
    <location>
        <begin position="437"/>
        <end position="454"/>
    </location>
</feature>
<feature type="transmembrane region" description="Helical" evidence="1">
    <location>
        <begin position="151"/>
        <end position="177"/>
    </location>
</feature>
<keyword evidence="1" id="KW-0812">Transmembrane</keyword>
<protein>
    <submittedName>
        <fullName evidence="2">Uncharacterized protein</fullName>
    </submittedName>
</protein>
<dbReference type="Proteomes" id="UP001215598">
    <property type="component" value="Unassembled WGS sequence"/>
</dbReference>
<proteinExistence type="predicted"/>
<keyword evidence="1" id="KW-0472">Membrane</keyword>
<dbReference type="AlphaFoldDB" id="A0AAD7IFG5"/>
<feature type="transmembrane region" description="Helical" evidence="1">
    <location>
        <begin position="365"/>
        <end position="383"/>
    </location>
</feature>
<feature type="transmembrane region" description="Helical" evidence="1">
    <location>
        <begin position="45"/>
        <end position="64"/>
    </location>
</feature>
<evidence type="ECO:0000313" key="2">
    <source>
        <dbReference type="EMBL" id="KAJ7740595.1"/>
    </source>
</evidence>
<feature type="transmembrane region" description="Helical" evidence="1">
    <location>
        <begin position="102"/>
        <end position="120"/>
    </location>
</feature>
<sequence>MPFVGAVLLKLCGGWQSISLLDPHHNMLQMPTSTLSMFSSSSKSLDGFFGLICVGIQMVLTVVLSDSFKTEFTTTARATATVKVVLQPTKCVLFNGTDSLPYVAAMGYATIVFLSLVYILRAKGFGTGDQPPSPPSDADTESNAKKRPNRWLWLLLILLVSMVLLSLGAGIFVAYLVPSLRVLHPLQAFGVETVRIVERKFLEEWTWAASNLSAFATHIFLHGRQHTKIVFLALASHFASIIPGSHVLRRIYRRVSFLGLKLRETVILVVIVPWSIIAAIPQLRWIFWMMWDTSVPPMNDINQEILRIPRHFSLLATKQPVHTVIILGPATVHVAIMCLISLLLGVYRIPGATIRFLSRRLEQDYCLVFAAVYIVGFPLVFIADWNQILPVFWLWLQRHQAWKSVQKHDFAMLAPKFPHAFMQELHPALELWGSLPWPKKLLIIAPALLFYIYFDVIPNVRSLRRIYVKWRNMLIAAPAAIFYVYRDSIYIHLIYSDAMEVPTVKADKIPLHLDRQVIPQLLRHIPPSAPSLHTIPLLVLLKSSNGIYPQQSYHRATYYTPSILYPFERIVKFYTLLVFSKSSNRHIPPAEQQPASRLVGVWVHSTHIHLKIPCIKVTCVST</sequence>
<feature type="transmembrane region" description="Helical" evidence="1">
    <location>
        <begin position="268"/>
        <end position="291"/>
    </location>
</feature>
<name>A0AAD7IFG5_9AGAR</name>
<gene>
    <name evidence="2" type="ORF">B0H16DRAFT_1757844</name>
</gene>
<dbReference type="EMBL" id="JARKIB010000102">
    <property type="protein sequence ID" value="KAJ7740595.1"/>
    <property type="molecule type" value="Genomic_DNA"/>
</dbReference>
<keyword evidence="3" id="KW-1185">Reference proteome</keyword>
<evidence type="ECO:0000256" key="1">
    <source>
        <dbReference type="SAM" id="Phobius"/>
    </source>
</evidence>
<feature type="transmembrane region" description="Helical" evidence="1">
    <location>
        <begin position="229"/>
        <end position="248"/>
    </location>
</feature>
<organism evidence="2 3">
    <name type="scientific">Mycena metata</name>
    <dbReference type="NCBI Taxonomy" id="1033252"/>
    <lineage>
        <taxon>Eukaryota</taxon>
        <taxon>Fungi</taxon>
        <taxon>Dikarya</taxon>
        <taxon>Basidiomycota</taxon>
        <taxon>Agaricomycotina</taxon>
        <taxon>Agaricomycetes</taxon>
        <taxon>Agaricomycetidae</taxon>
        <taxon>Agaricales</taxon>
        <taxon>Marasmiineae</taxon>
        <taxon>Mycenaceae</taxon>
        <taxon>Mycena</taxon>
    </lineage>
</organism>
<keyword evidence="1" id="KW-1133">Transmembrane helix</keyword>
<feature type="transmembrane region" description="Helical" evidence="1">
    <location>
        <begin position="321"/>
        <end position="344"/>
    </location>
</feature>
<evidence type="ECO:0000313" key="3">
    <source>
        <dbReference type="Proteomes" id="UP001215598"/>
    </source>
</evidence>
<accession>A0AAD7IFG5</accession>